<keyword evidence="2" id="KW-1185">Reference proteome</keyword>
<dbReference type="SUPFAM" id="SSF53254">
    <property type="entry name" value="Phosphoglycerate mutase-like"/>
    <property type="match status" value="1"/>
</dbReference>
<protein>
    <submittedName>
        <fullName evidence="1">Phosphoglycerate mutase-like protein</fullName>
    </submittedName>
</protein>
<reference evidence="1 2" key="2">
    <citation type="submission" date="2016-08" db="EMBL/GenBank/DDBJ databases">
        <title>Pervasive Adenine N6-methylation of Active Genes in Fungi.</title>
        <authorList>
            <consortium name="DOE Joint Genome Institute"/>
            <person name="Mondo S.J."/>
            <person name="Dannebaum R.O."/>
            <person name="Kuo R.C."/>
            <person name="Labutti K."/>
            <person name="Haridas S."/>
            <person name="Kuo A."/>
            <person name="Salamov A."/>
            <person name="Ahrendt S.R."/>
            <person name="Lipzen A."/>
            <person name="Sullivan W."/>
            <person name="Andreopoulos W.B."/>
            <person name="Clum A."/>
            <person name="Lindquist E."/>
            <person name="Daum C."/>
            <person name="Ramamoorthy G.K."/>
            <person name="Gryganskyi A."/>
            <person name="Culley D."/>
            <person name="Magnuson J.K."/>
            <person name="James T.Y."/>
            <person name="O'Malley M.A."/>
            <person name="Stajich J.E."/>
            <person name="Spatafora J.W."/>
            <person name="Visel A."/>
            <person name="Grigoriev I.V."/>
        </authorList>
    </citation>
    <scope>NUCLEOTIDE SEQUENCE [LARGE SCALE GENOMIC DNA]</scope>
    <source>
        <strain evidence="1 2">S4</strain>
    </source>
</reference>
<accession>A0A1Y1WR59</accession>
<dbReference type="PANTHER" id="PTHR16469:SF51">
    <property type="entry name" value="TRANSCRIPTION FACTOR TAU 55 KDA SUBUNIT"/>
    <property type="match status" value="1"/>
</dbReference>
<dbReference type="OrthoDB" id="414418at2759"/>
<dbReference type="InterPro" id="IPR013078">
    <property type="entry name" value="His_Pase_superF_clade-1"/>
</dbReference>
<comment type="caution">
    <text evidence="1">The sequence shown here is derived from an EMBL/GenBank/DDBJ whole genome shotgun (WGS) entry which is preliminary data.</text>
</comment>
<organism evidence="1 2">
    <name type="scientific">Anaeromyces robustus</name>
    <dbReference type="NCBI Taxonomy" id="1754192"/>
    <lineage>
        <taxon>Eukaryota</taxon>
        <taxon>Fungi</taxon>
        <taxon>Fungi incertae sedis</taxon>
        <taxon>Chytridiomycota</taxon>
        <taxon>Chytridiomycota incertae sedis</taxon>
        <taxon>Neocallimastigomycetes</taxon>
        <taxon>Neocallimastigales</taxon>
        <taxon>Neocallimastigaceae</taxon>
        <taxon>Anaeromyces</taxon>
    </lineage>
</organism>
<dbReference type="STRING" id="1754192.A0A1Y1WR59"/>
<evidence type="ECO:0000313" key="2">
    <source>
        <dbReference type="Proteomes" id="UP000193944"/>
    </source>
</evidence>
<dbReference type="AlphaFoldDB" id="A0A1Y1WR59"/>
<proteinExistence type="predicted"/>
<dbReference type="InterPro" id="IPR051710">
    <property type="entry name" value="Phosphatase_SH3-domain"/>
</dbReference>
<dbReference type="Proteomes" id="UP000193944">
    <property type="component" value="Unassembled WGS sequence"/>
</dbReference>
<name>A0A1Y1WR59_9FUNG</name>
<dbReference type="CDD" id="cd07067">
    <property type="entry name" value="HP_PGM_like"/>
    <property type="match status" value="1"/>
</dbReference>
<dbReference type="EMBL" id="MCFG01000338">
    <property type="protein sequence ID" value="ORX75756.1"/>
    <property type="molecule type" value="Genomic_DNA"/>
</dbReference>
<evidence type="ECO:0000313" key="1">
    <source>
        <dbReference type="EMBL" id="ORX75756.1"/>
    </source>
</evidence>
<dbReference type="InterPro" id="IPR029033">
    <property type="entry name" value="His_PPase_superfam"/>
</dbReference>
<dbReference type="PANTHER" id="PTHR16469">
    <property type="entry name" value="UBIQUITIN-ASSOCIATED AND SH3 DOMAIN-CONTAINING BA-RELATED"/>
    <property type="match status" value="1"/>
</dbReference>
<gene>
    <name evidence="1" type="ORF">BCR32DRAFT_249294</name>
</gene>
<dbReference type="Gene3D" id="3.40.50.1240">
    <property type="entry name" value="Phosphoglycerate mutase-like"/>
    <property type="match status" value="1"/>
</dbReference>
<sequence>MKTIYITRHGTRQDHLTGVPTPSETGFIYDPPLAEEGLFQSQLLADYLKENAHINYIFSSPFYRTLQTATKVANTLNLKIEVETGLSDWYGGSPNYATFIPKPAKFDKLVEFFPAIDKSYKPNVEIETIAEPKEEMYERINKTIQILLDTFSSKDENENQEFLFVCHAASAIMVARNLLKDNSAFIRCGVCSLIKLTQKDDNSDWILEENGYTDYLKPAGGEKFVWTFPNESQTEE</sequence>
<reference evidence="1 2" key="1">
    <citation type="submission" date="2016-08" db="EMBL/GenBank/DDBJ databases">
        <title>A Parts List for Fungal Cellulosomes Revealed by Comparative Genomics.</title>
        <authorList>
            <consortium name="DOE Joint Genome Institute"/>
            <person name="Haitjema C.H."/>
            <person name="Gilmore S.P."/>
            <person name="Henske J.K."/>
            <person name="Solomon K.V."/>
            <person name="De Groot R."/>
            <person name="Kuo A."/>
            <person name="Mondo S.J."/>
            <person name="Salamov A.A."/>
            <person name="Labutti K."/>
            <person name="Zhao Z."/>
            <person name="Chiniquy J."/>
            <person name="Barry K."/>
            <person name="Brewer H.M."/>
            <person name="Purvine S.O."/>
            <person name="Wright A.T."/>
            <person name="Boxma B."/>
            <person name="Van Alen T."/>
            <person name="Hackstein J.H."/>
            <person name="Baker S.E."/>
            <person name="Grigoriev I.V."/>
            <person name="O'Malley M.A."/>
        </authorList>
    </citation>
    <scope>NUCLEOTIDE SEQUENCE [LARGE SCALE GENOMIC DNA]</scope>
    <source>
        <strain evidence="1 2">S4</strain>
    </source>
</reference>
<dbReference type="Pfam" id="PF00300">
    <property type="entry name" value="His_Phos_1"/>
    <property type="match status" value="1"/>
</dbReference>